<gene>
    <name evidence="1" type="ORF">Tci_055465</name>
</gene>
<comment type="caution">
    <text evidence="1">The sequence shown here is derived from an EMBL/GenBank/DDBJ whole genome shotgun (WGS) entry which is preliminary data.</text>
</comment>
<name>A0A6L2NDB1_TANCI</name>
<reference evidence="1" key="1">
    <citation type="journal article" date="2019" name="Sci. Rep.">
        <title>Draft genome of Tanacetum cinerariifolium, the natural source of mosquito coil.</title>
        <authorList>
            <person name="Yamashiro T."/>
            <person name="Shiraishi A."/>
            <person name="Satake H."/>
            <person name="Nakayama K."/>
        </authorList>
    </citation>
    <scope>NUCLEOTIDE SEQUENCE</scope>
</reference>
<dbReference type="EMBL" id="BKCJ010008693">
    <property type="protein sequence ID" value="GEU83487.1"/>
    <property type="molecule type" value="Genomic_DNA"/>
</dbReference>
<proteinExistence type="predicted"/>
<sequence>MCSDAKCQYTTITLLHISKQENKMGRWKNCRERNGSAAVLKKALDLFGKCSGLLPSLTKSTIFFGNVSETTKARILSITLMNVGKLPVRIGDERNTSLLFGNWHAIYPLSDFISKRNIHNTRLTLNAKVSEVTVNGSWIWPNCLTSEFDGLSAIDPPIITCDKLDKVLWKTNYRMHKDFSVSNVYDDLRRGNLVVP</sequence>
<organism evidence="1">
    <name type="scientific">Tanacetum cinerariifolium</name>
    <name type="common">Dalmatian daisy</name>
    <name type="synonym">Chrysanthemum cinerariifolium</name>
    <dbReference type="NCBI Taxonomy" id="118510"/>
    <lineage>
        <taxon>Eukaryota</taxon>
        <taxon>Viridiplantae</taxon>
        <taxon>Streptophyta</taxon>
        <taxon>Embryophyta</taxon>
        <taxon>Tracheophyta</taxon>
        <taxon>Spermatophyta</taxon>
        <taxon>Magnoliopsida</taxon>
        <taxon>eudicotyledons</taxon>
        <taxon>Gunneridae</taxon>
        <taxon>Pentapetalae</taxon>
        <taxon>asterids</taxon>
        <taxon>campanulids</taxon>
        <taxon>Asterales</taxon>
        <taxon>Asteraceae</taxon>
        <taxon>Asteroideae</taxon>
        <taxon>Anthemideae</taxon>
        <taxon>Anthemidinae</taxon>
        <taxon>Tanacetum</taxon>
    </lineage>
</organism>
<protein>
    <submittedName>
        <fullName evidence="1">Uncharacterized protein</fullName>
    </submittedName>
</protein>
<accession>A0A6L2NDB1</accession>
<dbReference type="AlphaFoldDB" id="A0A6L2NDB1"/>
<evidence type="ECO:0000313" key="1">
    <source>
        <dbReference type="EMBL" id="GEU83487.1"/>
    </source>
</evidence>